<evidence type="ECO:0000256" key="3">
    <source>
        <dbReference type="ARBA" id="ARBA00023163"/>
    </source>
</evidence>
<dbReference type="PANTHER" id="PTHR11608:SF0">
    <property type="entry name" value="BIFUNCTIONAL PROTEIN PYRR"/>
    <property type="match status" value="1"/>
</dbReference>
<dbReference type="EMBL" id="JAVDUI010000001">
    <property type="protein sequence ID" value="MDR6892983.1"/>
    <property type="molecule type" value="Genomic_DNA"/>
</dbReference>
<evidence type="ECO:0000256" key="4">
    <source>
        <dbReference type="HAMAP-Rule" id="MF_01219"/>
    </source>
</evidence>
<evidence type="ECO:0000256" key="5">
    <source>
        <dbReference type="SAM" id="MobiDB-lite"/>
    </source>
</evidence>
<gene>
    <name evidence="4" type="primary">pyrR</name>
    <name evidence="7" type="ORF">J2S35_001923</name>
</gene>
<evidence type="ECO:0000259" key="6">
    <source>
        <dbReference type="Pfam" id="PF00156"/>
    </source>
</evidence>
<comment type="function">
    <text evidence="4">Regulates the transcription of the pyrimidine nucleotide (pyr) operon in response to exogenous pyrimidines.</text>
</comment>
<dbReference type="HAMAP" id="MF_01219">
    <property type="entry name" value="PyrR"/>
    <property type="match status" value="1"/>
</dbReference>
<feature type="short sequence motif" description="PRPP-binding" evidence="4">
    <location>
        <begin position="114"/>
        <end position="126"/>
    </location>
</feature>
<comment type="similarity">
    <text evidence="1 4">Belongs to the purine/pyrimidine phosphoribosyltransferase family. PyrR subfamily.</text>
</comment>
<organism evidence="7 8">
    <name type="scientific">Falsarthrobacter nasiphocae</name>
    <dbReference type="NCBI Taxonomy" id="189863"/>
    <lineage>
        <taxon>Bacteria</taxon>
        <taxon>Bacillati</taxon>
        <taxon>Actinomycetota</taxon>
        <taxon>Actinomycetes</taxon>
        <taxon>Micrococcales</taxon>
        <taxon>Micrococcaceae</taxon>
        <taxon>Falsarthrobacter</taxon>
    </lineage>
</organism>
<dbReference type="InterPro" id="IPR050137">
    <property type="entry name" value="PyrR_bifunctional"/>
</dbReference>
<evidence type="ECO:0000256" key="1">
    <source>
        <dbReference type="ARBA" id="ARBA00005565"/>
    </source>
</evidence>
<dbReference type="CDD" id="cd06223">
    <property type="entry name" value="PRTases_typeI"/>
    <property type="match status" value="1"/>
</dbReference>
<dbReference type="EC" id="2.4.2.9" evidence="4"/>
<sequence>MTADQRAQDGAGTEGGRQVLSGPEIERALTRMAFEILEGNKGPENLVLLGIVSRGYPLAQRLARRIAANAEGVTAEDIVGRLDVTMFRDDLGATAFRAPSPTVLPEGGIDGKTVVLVDDVLFSGRTIRAALDALVELGRPSRVRLAVLVDRGHRELPIRADHVGRNLPSSSRERVMVRLSEVDDAGDQVVIEDRGTGESA</sequence>
<dbReference type="Proteomes" id="UP001247307">
    <property type="component" value="Unassembled WGS sequence"/>
</dbReference>
<dbReference type="GO" id="GO:0006355">
    <property type="term" value="P:regulation of DNA-templated transcription"/>
    <property type="evidence" value="ECO:0007669"/>
    <property type="project" value="UniProtKB-UniRule"/>
</dbReference>
<comment type="caution">
    <text evidence="7">The sequence shown here is derived from an EMBL/GenBank/DDBJ whole genome shotgun (WGS) entry which is preliminary data.</text>
</comment>
<comment type="function">
    <text evidence="4">Also displays a weak uracil phosphoribosyltransferase activity which is not physiologically significant.</text>
</comment>
<accession>A0AAE3YFQ9</accession>
<reference evidence="7" key="1">
    <citation type="submission" date="2023-07" db="EMBL/GenBank/DDBJ databases">
        <title>Sequencing the genomes of 1000 actinobacteria strains.</title>
        <authorList>
            <person name="Klenk H.-P."/>
        </authorList>
    </citation>
    <scope>NUCLEOTIDE SEQUENCE</scope>
    <source>
        <strain evidence="7">DSM 13988</strain>
    </source>
</reference>
<evidence type="ECO:0000256" key="2">
    <source>
        <dbReference type="ARBA" id="ARBA00023015"/>
    </source>
</evidence>
<dbReference type="FunFam" id="3.40.50.2020:FF:000020">
    <property type="entry name" value="Bifunctional protein PyrR"/>
    <property type="match status" value="1"/>
</dbReference>
<name>A0AAE3YFQ9_9MICC</name>
<dbReference type="SUPFAM" id="SSF53271">
    <property type="entry name" value="PRTase-like"/>
    <property type="match status" value="1"/>
</dbReference>
<protein>
    <recommendedName>
        <fullName evidence="4">Bifunctional protein PyrR</fullName>
    </recommendedName>
    <domain>
        <recommendedName>
            <fullName evidence="4">Pyrimidine operon regulatory protein</fullName>
        </recommendedName>
    </domain>
    <domain>
        <recommendedName>
            <fullName evidence="4">Uracil phosphoribosyltransferase</fullName>
            <shortName evidence="4">UPRTase</shortName>
            <ecNumber evidence="4">2.4.2.9</ecNumber>
        </recommendedName>
    </domain>
</protein>
<dbReference type="NCBIfam" id="NF003547">
    <property type="entry name" value="PRK05205.1-3"/>
    <property type="match status" value="1"/>
</dbReference>
<feature type="domain" description="Phosphoribosyltransferase" evidence="6">
    <location>
        <begin position="18"/>
        <end position="162"/>
    </location>
</feature>
<keyword evidence="4 7" id="KW-0808">Transferase</keyword>
<dbReference type="AlphaFoldDB" id="A0AAE3YFQ9"/>
<keyword evidence="4 7" id="KW-0328">Glycosyltransferase</keyword>
<keyword evidence="3 4" id="KW-0804">Transcription</keyword>
<keyword evidence="8" id="KW-1185">Reference proteome</keyword>
<dbReference type="PANTHER" id="PTHR11608">
    <property type="entry name" value="BIFUNCTIONAL PROTEIN PYRR"/>
    <property type="match status" value="1"/>
</dbReference>
<proteinExistence type="inferred from homology"/>
<dbReference type="NCBIfam" id="NF003549">
    <property type="entry name" value="PRK05205.1-5"/>
    <property type="match status" value="1"/>
</dbReference>
<dbReference type="RefSeq" id="WP_309852874.1">
    <property type="nucleotide sequence ID" value="NZ_BAAAIU010000004.1"/>
</dbReference>
<dbReference type="InterPro" id="IPR000836">
    <property type="entry name" value="PRTase_dom"/>
</dbReference>
<comment type="catalytic activity">
    <reaction evidence="4">
        <text>UMP + diphosphate = 5-phospho-alpha-D-ribose 1-diphosphate + uracil</text>
        <dbReference type="Rhea" id="RHEA:13017"/>
        <dbReference type="ChEBI" id="CHEBI:17568"/>
        <dbReference type="ChEBI" id="CHEBI:33019"/>
        <dbReference type="ChEBI" id="CHEBI:57865"/>
        <dbReference type="ChEBI" id="CHEBI:58017"/>
        <dbReference type="EC" id="2.4.2.9"/>
    </reaction>
</comment>
<dbReference type="Pfam" id="PF00156">
    <property type="entry name" value="Pribosyltran"/>
    <property type="match status" value="1"/>
</dbReference>
<dbReference type="InterPro" id="IPR023050">
    <property type="entry name" value="PyrR"/>
</dbReference>
<keyword evidence="2 4" id="KW-0805">Transcription regulation</keyword>
<dbReference type="Gene3D" id="3.40.50.2020">
    <property type="match status" value="1"/>
</dbReference>
<dbReference type="InterPro" id="IPR029057">
    <property type="entry name" value="PRTase-like"/>
</dbReference>
<dbReference type="GO" id="GO:0004845">
    <property type="term" value="F:uracil phosphoribosyltransferase activity"/>
    <property type="evidence" value="ECO:0007669"/>
    <property type="project" value="UniProtKB-UniRule"/>
</dbReference>
<feature type="region of interest" description="Disordered" evidence="5">
    <location>
        <begin position="1"/>
        <end position="22"/>
    </location>
</feature>
<evidence type="ECO:0000313" key="8">
    <source>
        <dbReference type="Proteomes" id="UP001247307"/>
    </source>
</evidence>
<evidence type="ECO:0000313" key="7">
    <source>
        <dbReference type="EMBL" id="MDR6892983.1"/>
    </source>
</evidence>